<evidence type="ECO:0000313" key="2">
    <source>
        <dbReference type="EMBL" id="MDR7083629.1"/>
    </source>
</evidence>
<keyword evidence="2" id="KW-0675">Receptor</keyword>
<feature type="signal peptide" evidence="1">
    <location>
        <begin position="1"/>
        <end position="21"/>
    </location>
</feature>
<keyword evidence="3" id="KW-1185">Reference proteome</keyword>
<evidence type="ECO:0000256" key="1">
    <source>
        <dbReference type="SAM" id="SignalP"/>
    </source>
</evidence>
<feature type="chain" id="PRO_5046353299" evidence="1">
    <location>
        <begin position="22"/>
        <end position="138"/>
    </location>
</feature>
<accession>A0ABU1UEK0</accession>
<dbReference type="EMBL" id="JAVDVQ010000012">
    <property type="protein sequence ID" value="MDR7083629.1"/>
    <property type="molecule type" value="Genomic_DNA"/>
</dbReference>
<keyword evidence="1" id="KW-0732">Signal</keyword>
<organism evidence="2 3">
    <name type="scientific">Arthrobacter ginsengisoli</name>
    <dbReference type="NCBI Taxonomy" id="1356565"/>
    <lineage>
        <taxon>Bacteria</taxon>
        <taxon>Bacillati</taxon>
        <taxon>Actinomycetota</taxon>
        <taxon>Actinomycetes</taxon>
        <taxon>Micrococcales</taxon>
        <taxon>Micrococcaceae</taxon>
        <taxon>Arthrobacter</taxon>
    </lineage>
</organism>
<dbReference type="PROSITE" id="PS51257">
    <property type="entry name" value="PROKAR_LIPOPROTEIN"/>
    <property type="match status" value="1"/>
</dbReference>
<sequence length="138" mass="13643">MKKALVLGGVLCLTLSGCAGASAPQAAPTVTHTVTQTATATVTATVTVAPETVAAAAPVVAEPASPAAPLTAVIPAVVPGTNAEALDDDLTALGFKKVVYNADTGKTVLLLSNWTVTGIDNAGVEQSVEKAVVVHVTK</sequence>
<proteinExistence type="predicted"/>
<evidence type="ECO:0000313" key="3">
    <source>
        <dbReference type="Proteomes" id="UP001252243"/>
    </source>
</evidence>
<comment type="caution">
    <text evidence="2">The sequence shown here is derived from an EMBL/GenBank/DDBJ whole genome shotgun (WGS) entry which is preliminary data.</text>
</comment>
<name>A0ABU1UEK0_9MICC</name>
<dbReference type="Proteomes" id="UP001252243">
    <property type="component" value="Unassembled WGS sequence"/>
</dbReference>
<reference evidence="2 3" key="1">
    <citation type="submission" date="2023-07" db="EMBL/GenBank/DDBJ databases">
        <title>Sorghum-associated microbial communities from plants grown in Nebraska, USA.</title>
        <authorList>
            <person name="Schachtman D."/>
        </authorList>
    </citation>
    <scope>NUCLEOTIDE SEQUENCE [LARGE SCALE GENOMIC DNA]</scope>
    <source>
        <strain evidence="2 3">BE167</strain>
    </source>
</reference>
<gene>
    <name evidence="2" type="ORF">J2X01_002924</name>
</gene>
<protein>
    <submittedName>
        <fullName evidence="2">Outer membrane receptor protein involved in Fe transport</fullName>
    </submittedName>
</protein>
<dbReference type="RefSeq" id="WP_310058685.1">
    <property type="nucleotide sequence ID" value="NZ_JAVDVQ010000012.1"/>
</dbReference>